<dbReference type="AlphaFoldDB" id="A0A7S1GUG1"/>
<accession>A0A7S1GUG1</accession>
<proteinExistence type="predicted"/>
<feature type="region of interest" description="Disordered" evidence="1">
    <location>
        <begin position="61"/>
        <end position="95"/>
    </location>
</feature>
<dbReference type="EMBL" id="HBFX01006894">
    <property type="protein sequence ID" value="CAD8949668.1"/>
    <property type="molecule type" value="Transcribed_RNA"/>
</dbReference>
<evidence type="ECO:0000313" key="2">
    <source>
        <dbReference type="EMBL" id="CAD8949668.1"/>
    </source>
</evidence>
<sequence>MEAPDAKRARVEKREEVGSEGAAGSGDAIVKEALSATKGVCGVELQIGARLEVRWVVSATDEEETKNKEEGNVPDNAGGGEAEAKEGEAGREAGEGKPEAVWWGCVLARLEELKGEHGPVWVLAYDGMTVKGESFKEEERRVSFTARNLLHDKDVAADASTDGAGVDHGLMQWRLAGSNQDLAELFGRGDFVKVCRAGEEARQGQIVELNSDGTYHVAYGDDDEELSVQASAVSADHEMELAAAEMAAAEAEGDEEPICAEGIDDFIELNIQMMLANPKFEGLEASAKRAAMDKILELKEPMRMELLELLAEKGAGYTVGAADMSAIMPKVMRRVAESSK</sequence>
<reference evidence="2" key="1">
    <citation type="submission" date="2021-01" db="EMBL/GenBank/DDBJ databases">
        <authorList>
            <person name="Corre E."/>
            <person name="Pelletier E."/>
            <person name="Niang G."/>
            <person name="Scheremetjew M."/>
            <person name="Finn R."/>
            <person name="Kale V."/>
            <person name="Holt S."/>
            <person name="Cochrane G."/>
            <person name="Meng A."/>
            <person name="Brown T."/>
            <person name="Cohen L."/>
        </authorList>
    </citation>
    <scope>NUCLEOTIDE SEQUENCE</scope>
    <source>
        <strain evidence="2">CCMP644</strain>
    </source>
</reference>
<protein>
    <submittedName>
        <fullName evidence="2">Uncharacterized protein</fullName>
    </submittedName>
</protein>
<evidence type="ECO:0000256" key="1">
    <source>
        <dbReference type="SAM" id="MobiDB-lite"/>
    </source>
</evidence>
<name>A0A7S1GUG1_HEMAN</name>
<feature type="compositionally biased region" description="Basic and acidic residues" evidence="1">
    <location>
        <begin position="82"/>
        <end position="95"/>
    </location>
</feature>
<feature type="region of interest" description="Disordered" evidence="1">
    <location>
        <begin position="1"/>
        <end position="26"/>
    </location>
</feature>
<feature type="compositionally biased region" description="Basic and acidic residues" evidence="1">
    <location>
        <begin position="1"/>
        <end position="17"/>
    </location>
</feature>
<gene>
    <name evidence="2" type="ORF">HAND00432_LOCUS4187</name>
</gene>
<organism evidence="2">
    <name type="scientific">Hemiselmis andersenii</name>
    <name type="common">Cryptophyte alga</name>
    <dbReference type="NCBI Taxonomy" id="464988"/>
    <lineage>
        <taxon>Eukaryota</taxon>
        <taxon>Cryptophyceae</taxon>
        <taxon>Cryptomonadales</taxon>
        <taxon>Hemiselmidaceae</taxon>
        <taxon>Hemiselmis</taxon>
    </lineage>
</organism>